<dbReference type="GO" id="GO:0005737">
    <property type="term" value="C:cytoplasm"/>
    <property type="evidence" value="ECO:0007669"/>
    <property type="project" value="UniProtKB-SubCell"/>
</dbReference>
<dbReference type="RefSeq" id="WP_062622521.1">
    <property type="nucleotide sequence ID" value="NZ_JRWG01000006.1"/>
</dbReference>
<dbReference type="InterPro" id="IPR023509">
    <property type="entry name" value="DTD-like_sf"/>
</dbReference>
<dbReference type="GO" id="GO:0000049">
    <property type="term" value="F:tRNA binding"/>
    <property type="evidence" value="ECO:0007669"/>
    <property type="project" value="UniProtKB-UniRule"/>
</dbReference>
<evidence type="ECO:0000256" key="2">
    <source>
        <dbReference type="HAMAP-Rule" id="MF_00518"/>
    </source>
</evidence>
<dbReference type="EMBL" id="JRWG01000006">
    <property type="protein sequence ID" value="KXN98550.1"/>
    <property type="molecule type" value="Genomic_DNA"/>
</dbReference>
<dbReference type="EC" id="3.1.1.96" evidence="2"/>
<gene>
    <name evidence="2" type="primary">dtd</name>
    <name evidence="3" type="ORF">LS48_10715</name>
</gene>
<organism evidence="3 4">
    <name type="scientific">Aequorivita aquimaris</name>
    <dbReference type="NCBI Taxonomy" id="1548749"/>
    <lineage>
        <taxon>Bacteria</taxon>
        <taxon>Pseudomonadati</taxon>
        <taxon>Bacteroidota</taxon>
        <taxon>Flavobacteriia</taxon>
        <taxon>Flavobacteriales</taxon>
        <taxon>Flavobacteriaceae</taxon>
        <taxon>Aequorivita</taxon>
    </lineage>
</organism>
<dbReference type="STRING" id="1548749.LS48_10715"/>
<evidence type="ECO:0000313" key="4">
    <source>
        <dbReference type="Proteomes" id="UP000070138"/>
    </source>
</evidence>
<dbReference type="Proteomes" id="UP000070138">
    <property type="component" value="Unassembled WGS sequence"/>
</dbReference>
<dbReference type="NCBIfam" id="TIGR00256">
    <property type="entry name" value="D-aminoacyl-tRNA deacylase"/>
    <property type="match status" value="1"/>
</dbReference>
<keyword evidence="4" id="KW-1185">Reference proteome</keyword>
<dbReference type="CDD" id="cd00563">
    <property type="entry name" value="Dtyr_deacylase"/>
    <property type="match status" value="1"/>
</dbReference>
<sequence>MRALIQRVKKASVTIEGKIFSEIEQGLLILLGIEAADTQEDIDWLAGKIARLRIFSDENEAMNLSVQDINGDCLVVSQFTLHANTKKGNRPSFINAAKPEIAIPLYEKFVLQLENETNRNVRTGRFGDMMEVALINDGPVTIWIDSKKRE</sequence>
<comment type="catalytic activity">
    <reaction evidence="2">
        <text>glycyl-tRNA(Ala) + H2O = tRNA(Ala) + glycine + H(+)</text>
        <dbReference type="Rhea" id="RHEA:53744"/>
        <dbReference type="Rhea" id="RHEA-COMP:9657"/>
        <dbReference type="Rhea" id="RHEA-COMP:13640"/>
        <dbReference type="ChEBI" id="CHEBI:15377"/>
        <dbReference type="ChEBI" id="CHEBI:15378"/>
        <dbReference type="ChEBI" id="CHEBI:57305"/>
        <dbReference type="ChEBI" id="CHEBI:78442"/>
        <dbReference type="ChEBI" id="CHEBI:78522"/>
    </reaction>
</comment>
<comment type="domain">
    <text evidence="2">A Gly-cisPro motif from one monomer fits into the active site of the other monomer to allow specific chiral rejection of L-amino acids.</text>
</comment>
<comment type="similarity">
    <text evidence="1 2">Belongs to the DTD family.</text>
</comment>
<dbReference type="Pfam" id="PF02580">
    <property type="entry name" value="Tyr_Deacylase"/>
    <property type="match status" value="1"/>
</dbReference>
<keyword evidence="2" id="KW-0378">Hydrolase</keyword>
<keyword evidence="2" id="KW-0963">Cytoplasm</keyword>
<dbReference type="SUPFAM" id="SSF69500">
    <property type="entry name" value="DTD-like"/>
    <property type="match status" value="1"/>
</dbReference>
<keyword evidence="2" id="KW-0694">RNA-binding</keyword>
<proteinExistence type="inferred from homology"/>
<dbReference type="EC" id="3.1.1.-" evidence="2"/>
<dbReference type="GO" id="GO:0019478">
    <property type="term" value="P:D-amino acid catabolic process"/>
    <property type="evidence" value="ECO:0007669"/>
    <property type="project" value="UniProtKB-UniRule"/>
</dbReference>
<evidence type="ECO:0000313" key="3">
    <source>
        <dbReference type="EMBL" id="KXN98550.1"/>
    </source>
</evidence>
<name>A0A137RGD6_9FLAO</name>
<dbReference type="OrthoDB" id="9801395at2"/>
<reference evidence="3 4" key="2">
    <citation type="journal article" date="2016" name="Int. J. Syst. Evol. Microbiol.">
        <title>Vitellibacter aquimaris sp. nov., a marine bacterium isolated from seawater.</title>
        <authorList>
            <person name="Thevarajoo S."/>
            <person name="Selvaratnam C."/>
            <person name="Goh K.M."/>
            <person name="Hong K.W."/>
            <person name="Chan X.Y."/>
            <person name="Chan K.G."/>
            <person name="Chong C.S."/>
        </authorList>
    </citation>
    <scope>NUCLEOTIDE SEQUENCE [LARGE SCALE GENOMIC DNA]</scope>
    <source>
        <strain evidence="3 4">D-24</strain>
    </source>
</reference>
<evidence type="ECO:0000256" key="1">
    <source>
        <dbReference type="ARBA" id="ARBA00009673"/>
    </source>
</evidence>
<dbReference type="FunFam" id="3.50.80.10:FF:000001">
    <property type="entry name" value="D-aminoacyl-tRNA deacylase"/>
    <property type="match status" value="1"/>
</dbReference>
<comment type="catalytic activity">
    <reaction evidence="2">
        <text>a D-aminoacyl-tRNA + H2O = a tRNA + a D-alpha-amino acid + H(+)</text>
        <dbReference type="Rhea" id="RHEA:13953"/>
        <dbReference type="Rhea" id="RHEA-COMP:10123"/>
        <dbReference type="Rhea" id="RHEA-COMP:10124"/>
        <dbReference type="ChEBI" id="CHEBI:15377"/>
        <dbReference type="ChEBI" id="CHEBI:15378"/>
        <dbReference type="ChEBI" id="CHEBI:59871"/>
        <dbReference type="ChEBI" id="CHEBI:78442"/>
        <dbReference type="ChEBI" id="CHEBI:79333"/>
        <dbReference type="EC" id="3.1.1.96"/>
    </reaction>
</comment>
<dbReference type="Gene3D" id="3.50.80.10">
    <property type="entry name" value="D-tyrosyl-tRNA(Tyr) deacylase"/>
    <property type="match status" value="1"/>
</dbReference>
<dbReference type="HAMAP" id="MF_00518">
    <property type="entry name" value="Deacylase_Dtd"/>
    <property type="match status" value="1"/>
</dbReference>
<comment type="subunit">
    <text evidence="2">Homodimer.</text>
</comment>
<dbReference type="GO" id="GO:0106026">
    <property type="term" value="F:Gly-tRNA(Ala) deacylase activity"/>
    <property type="evidence" value="ECO:0007669"/>
    <property type="project" value="UniProtKB-UniRule"/>
</dbReference>
<dbReference type="GO" id="GO:0043908">
    <property type="term" value="F:Ser(Gly)-tRNA(Ala) hydrolase activity"/>
    <property type="evidence" value="ECO:0007669"/>
    <property type="project" value="UniProtKB-UniRule"/>
</dbReference>
<reference evidence="4" key="1">
    <citation type="submission" date="2014-10" db="EMBL/GenBank/DDBJ databases">
        <title>Genome sequencing of Vitellibacter sp. D-24.</title>
        <authorList>
            <person name="Thevarajoo S."/>
            <person name="Selvaratnam C."/>
            <person name="Goh K.M."/>
            <person name="Chong C.S."/>
        </authorList>
    </citation>
    <scope>NUCLEOTIDE SEQUENCE [LARGE SCALE GENOMIC DNA]</scope>
    <source>
        <strain evidence="4">D-24</strain>
    </source>
</reference>
<comment type="subcellular location">
    <subcellularLocation>
        <location evidence="2">Cytoplasm</location>
    </subcellularLocation>
</comment>
<dbReference type="GO" id="GO:0051500">
    <property type="term" value="F:D-tyrosyl-tRNA(Tyr) deacylase activity"/>
    <property type="evidence" value="ECO:0007669"/>
    <property type="project" value="TreeGrafter"/>
</dbReference>
<feature type="short sequence motif" description="Gly-cisPro motif, important for rejection of L-amino acids" evidence="2">
    <location>
        <begin position="138"/>
        <end position="139"/>
    </location>
</feature>
<comment type="function">
    <text evidence="2">An aminoacyl-tRNA editing enzyme that deacylates mischarged D-aminoacyl-tRNAs. Also deacylates mischarged glycyl-tRNA(Ala), protecting cells against glycine mischarging by AlaRS. Acts via tRNA-based rather than protein-based catalysis; rejects L-amino acids rather than detecting D-amino acids in the active site. By recycling D-aminoacyl-tRNA to D-amino acids and free tRNA molecules, this enzyme counteracts the toxicity associated with the formation of D-aminoacyl-tRNA entities in vivo and helps enforce protein L-homochirality.</text>
</comment>
<dbReference type="InterPro" id="IPR003732">
    <property type="entry name" value="Daa-tRNA_deacyls_DTD"/>
</dbReference>
<dbReference type="PANTHER" id="PTHR10472">
    <property type="entry name" value="D-TYROSYL-TRNA TYR DEACYLASE"/>
    <property type="match status" value="1"/>
</dbReference>
<dbReference type="AlphaFoldDB" id="A0A137RGD6"/>
<accession>A0A137RGD6</accession>
<dbReference type="PANTHER" id="PTHR10472:SF5">
    <property type="entry name" value="D-AMINOACYL-TRNA DEACYLASE 1"/>
    <property type="match status" value="1"/>
</dbReference>
<comment type="caution">
    <text evidence="3">The sequence shown here is derived from an EMBL/GenBank/DDBJ whole genome shotgun (WGS) entry which is preliminary data.</text>
</comment>
<protein>
    <recommendedName>
        <fullName evidence="2">D-aminoacyl-tRNA deacylase</fullName>
        <shortName evidence="2">DTD</shortName>
        <ecNumber evidence="2">3.1.1.96</ecNumber>
    </recommendedName>
    <alternativeName>
        <fullName evidence="2">Gly-tRNA(Ala) deacylase</fullName>
        <ecNumber evidence="2">3.1.1.-</ecNumber>
    </alternativeName>
</protein>
<dbReference type="PATRIC" id="fig|1548749.3.peg.2252"/>
<keyword evidence="2" id="KW-0820">tRNA-binding</keyword>